<dbReference type="InterPro" id="IPR015424">
    <property type="entry name" value="PyrdxlP-dep_Trfase"/>
</dbReference>
<dbReference type="SUPFAM" id="SSF55904">
    <property type="entry name" value="Ornithine decarboxylase C-terminal domain"/>
    <property type="match status" value="1"/>
</dbReference>
<dbReference type="RefSeq" id="WP_138129448.1">
    <property type="nucleotide sequence ID" value="NZ_SWLG01000029.1"/>
</dbReference>
<feature type="domain" description="Orn/Lys/Arg decarboxylases family 1 pyridoxal-P attachment site" evidence="6">
    <location>
        <begin position="7"/>
        <end position="309"/>
    </location>
</feature>
<dbReference type="AlphaFoldDB" id="A0A5R9EWV7"/>
<keyword evidence="4" id="KW-0663">Pyridoxal phosphate</keyword>
<dbReference type="InterPro" id="IPR036633">
    <property type="entry name" value="Prn/Lys/Arg_de-COase_C_sf"/>
</dbReference>
<name>A0A5R9EWV7_9BACL</name>
<dbReference type="InterPro" id="IPR008286">
    <property type="entry name" value="Prn/Lys/Arg_de-COase_C"/>
</dbReference>
<dbReference type="Gene3D" id="3.40.640.10">
    <property type="entry name" value="Type I PLP-dependent aspartate aminotransferase-like (Major domain)"/>
    <property type="match status" value="1"/>
</dbReference>
<evidence type="ECO:0000259" key="7">
    <source>
        <dbReference type="Pfam" id="PF03711"/>
    </source>
</evidence>
<evidence type="ECO:0000256" key="3">
    <source>
        <dbReference type="ARBA" id="ARBA00022793"/>
    </source>
</evidence>
<feature type="domain" description="Orn/Lys/Arg decarboxylase C-terminal" evidence="7">
    <location>
        <begin position="366"/>
        <end position="455"/>
    </location>
</feature>
<evidence type="ECO:0000256" key="4">
    <source>
        <dbReference type="ARBA" id="ARBA00022898"/>
    </source>
</evidence>
<keyword evidence="8" id="KW-0032">Aminotransferase</keyword>
<dbReference type="CDD" id="cd00615">
    <property type="entry name" value="Orn_deC_like"/>
    <property type="match status" value="1"/>
</dbReference>
<evidence type="ECO:0000259" key="6">
    <source>
        <dbReference type="Pfam" id="PF01276"/>
    </source>
</evidence>
<sequence>MDQQRAPLFEALVNWSERNPISFHVPGHKNGDLFADLGDKHFKDILKIDATELNGLDDLHDPREVIGEAQKLTAAYYGAENSYFLVGGSTAGNLAMILGTCKEGDHVLVQRNSHKSILNGLLLAGVKPYFLSPEIDPVAKVATGVADSTVKQALSVVPDAKAIILTNPNYYGMTVELENIVQYAHARNIPVLVDEAHGAHFRVSSSFPLSALEVGADVVVQSAHKTLPAMTMGSYLHVNSNLIVKSRIERYLRMLQSSSPSYPIMASLDLARYYLASLTEDKVKKILSSLFQFREEIKDIPGFRVIEPSGPVKKIDPLKITIQCKDLPGYQLQKLLEKENIYIEMADPLNVLLVLPLTDNSLQEGLLEKLKKITRQNQTSHQAVERYKDYPAGSTITELAASYRELSTCEKQVVPISAAKGKIAGQAIVPYPPGIPLVLEGERITGQHLKALQHILSSGGKVQGLVGEGRKQIEIYVIKETGQ</sequence>
<keyword evidence="8" id="KW-0808">Transferase</keyword>
<dbReference type="EMBL" id="SWLG01000029">
    <property type="protein sequence ID" value="TLS35089.1"/>
    <property type="molecule type" value="Genomic_DNA"/>
</dbReference>
<dbReference type="SUPFAM" id="SSF53383">
    <property type="entry name" value="PLP-dependent transferases"/>
    <property type="match status" value="1"/>
</dbReference>
<evidence type="ECO:0000313" key="8">
    <source>
        <dbReference type="EMBL" id="TLS35089.1"/>
    </source>
</evidence>
<evidence type="ECO:0000256" key="2">
    <source>
        <dbReference type="ARBA" id="ARBA00010671"/>
    </source>
</evidence>
<protein>
    <submittedName>
        <fullName evidence="8">Aminotransferase class I/II-fold pyridoxal phosphate-dependent enzyme</fullName>
    </submittedName>
</protein>
<dbReference type="Pfam" id="PF01276">
    <property type="entry name" value="OKR_DC_1"/>
    <property type="match status" value="1"/>
</dbReference>
<dbReference type="InterPro" id="IPR015421">
    <property type="entry name" value="PyrdxlP-dep_Trfase_major"/>
</dbReference>
<accession>A0A5R9EWV7</accession>
<keyword evidence="9" id="KW-1185">Reference proteome</keyword>
<dbReference type="PANTHER" id="PTHR43277:SF3">
    <property type="entry name" value="DECARBOXYLASE, PUTATIVE-RELATED"/>
    <property type="match status" value="1"/>
</dbReference>
<keyword evidence="3" id="KW-0210">Decarboxylase</keyword>
<dbReference type="GO" id="GO:0016831">
    <property type="term" value="F:carboxy-lyase activity"/>
    <property type="evidence" value="ECO:0007669"/>
    <property type="project" value="UniProtKB-KW"/>
</dbReference>
<keyword evidence="5" id="KW-0456">Lyase</keyword>
<comment type="caution">
    <text evidence="8">The sequence shown here is derived from an EMBL/GenBank/DDBJ whole genome shotgun (WGS) entry which is preliminary data.</text>
</comment>
<comment type="cofactor">
    <cofactor evidence="1">
        <name>pyridoxal 5'-phosphate</name>
        <dbReference type="ChEBI" id="CHEBI:597326"/>
    </cofactor>
</comment>
<dbReference type="PANTHER" id="PTHR43277">
    <property type="entry name" value="ARGININE DECARBOXYLASE"/>
    <property type="match status" value="1"/>
</dbReference>
<dbReference type="GO" id="GO:0008483">
    <property type="term" value="F:transaminase activity"/>
    <property type="evidence" value="ECO:0007669"/>
    <property type="project" value="UniProtKB-KW"/>
</dbReference>
<dbReference type="Gene3D" id="3.90.100.10">
    <property type="entry name" value="Orn/Lys/Arg decarboxylase, C-terminal domain"/>
    <property type="match status" value="1"/>
</dbReference>
<evidence type="ECO:0000256" key="5">
    <source>
        <dbReference type="ARBA" id="ARBA00023239"/>
    </source>
</evidence>
<evidence type="ECO:0000256" key="1">
    <source>
        <dbReference type="ARBA" id="ARBA00001933"/>
    </source>
</evidence>
<dbReference type="OrthoDB" id="9815233at2"/>
<reference evidence="8 9" key="1">
    <citation type="submission" date="2019-04" db="EMBL/GenBank/DDBJ databases">
        <title>Bacillus caeni sp. nov., a bacterium isolated from mangrove sediment.</title>
        <authorList>
            <person name="Huang H."/>
            <person name="Mo K."/>
            <person name="Hu Y."/>
        </authorList>
    </citation>
    <scope>NUCLEOTIDE SEQUENCE [LARGE SCALE GENOMIC DNA]</scope>
    <source>
        <strain evidence="8 9">HB172195</strain>
    </source>
</reference>
<evidence type="ECO:0000313" key="9">
    <source>
        <dbReference type="Proteomes" id="UP000308230"/>
    </source>
</evidence>
<comment type="similarity">
    <text evidence="2">Belongs to the Orn/Lys/Arg decarboxylase class-I family.</text>
</comment>
<dbReference type="InterPro" id="IPR000310">
    <property type="entry name" value="Orn/Lys/Arg_deCO2ase_major_dom"/>
</dbReference>
<proteinExistence type="inferred from homology"/>
<dbReference type="InterPro" id="IPR052357">
    <property type="entry name" value="Orn_Lys_Arg_decarboxylase-I"/>
</dbReference>
<dbReference type="Pfam" id="PF03711">
    <property type="entry name" value="OKR_DC_1_C"/>
    <property type="match status" value="1"/>
</dbReference>
<organism evidence="8 9">
    <name type="scientific">Exobacillus caeni</name>
    <dbReference type="NCBI Taxonomy" id="2574798"/>
    <lineage>
        <taxon>Bacteria</taxon>
        <taxon>Bacillati</taxon>
        <taxon>Bacillota</taxon>
        <taxon>Bacilli</taxon>
        <taxon>Bacillales</taxon>
        <taxon>Guptibacillaceae</taxon>
        <taxon>Exobacillus</taxon>
    </lineage>
</organism>
<dbReference type="Proteomes" id="UP000308230">
    <property type="component" value="Unassembled WGS sequence"/>
</dbReference>
<gene>
    <name evidence="8" type="ORF">FCL54_22140</name>
</gene>